<name>A0A9N9YQ52_9HYPO</name>
<keyword evidence="3" id="KW-1185">Reference proteome</keyword>
<evidence type="ECO:0000313" key="2">
    <source>
        <dbReference type="EMBL" id="CAH0026651.1"/>
    </source>
</evidence>
<evidence type="ECO:0000313" key="3">
    <source>
        <dbReference type="Proteomes" id="UP000696573"/>
    </source>
</evidence>
<evidence type="ECO:0008006" key="4">
    <source>
        <dbReference type="Google" id="ProtNLM"/>
    </source>
</evidence>
<comment type="caution">
    <text evidence="2">The sequence shown here is derived from an EMBL/GenBank/DDBJ whole genome shotgun (WGS) entry which is preliminary data.</text>
</comment>
<proteinExistence type="predicted"/>
<feature type="signal peptide" evidence="1">
    <location>
        <begin position="1"/>
        <end position="26"/>
    </location>
</feature>
<dbReference type="Proteomes" id="UP000696573">
    <property type="component" value="Unassembled WGS sequence"/>
</dbReference>
<protein>
    <recommendedName>
        <fullName evidence="4">Secreted protein</fullName>
    </recommendedName>
</protein>
<accession>A0A9N9YQ52</accession>
<feature type="chain" id="PRO_5040359429" description="Secreted protein" evidence="1">
    <location>
        <begin position="27"/>
        <end position="131"/>
    </location>
</feature>
<dbReference type="OrthoDB" id="10642816at2759"/>
<reference evidence="2" key="1">
    <citation type="submission" date="2021-10" db="EMBL/GenBank/DDBJ databases">
        <authorList>
            <person name="Piombo E."/>
        </authorList>
    </citation>
    <scope>NUCLEOTIDE SEQUENCE</scope>
</reference>
<evidence type="ECO:0000256" key="1">
    <source>
        <dbReference type="SAM" id="SignalP"/>
    </source>
</evidence>
<dbReference type="EMBL" id="CABFNQ020000725">
    <property type="protein sequence ID" value="CAH0026651.1"/>
    <property type="molecule type" value="Genomic_DNA"/>
</dbReference>
<gene>
    <name evidence="2" type="ORF">CRHIZ90672A_00002752</name>
</gene>
<keyword evidence="1" id="KW-0732">Signal</keyword>
<dbReference type="AlphaFoldDB" id="A0A9N9YQ52"/>
<organism evidence="2 3">
    <name type="scientific">Clonostachys rhizophaga</name>
    <dbReference type="NCBI Taxonomy" id="160324"/>
    <lineage>
        <taxon>Eukaryota</taxon>
        <taxon>Fungi</taxon>
        <taxon>Dikarya</taxon>
        <taxon>Ascomycota</taxon>
        <taxon>Pezizomycotina</taxon>
        <taxon>Sordariomycetes</taxon>
        <taxon>Hypocreomycetidae</taxon>
        <taxon>Hypocreales</taxon>
        <taxon>Bionectriaceae</taxon>
        <taxon>Clonostachys</taxon>
    </lineage>
</organism>
<sequence length="131" mass="14057">MGLLIKGQILALLAGLGLDALLRSKALPFGGFFGLGDGLLSRQVCAGWRKREEDAFLGGAEGAGREQLVDQGLSSVARDLGERLLDGGVVEDDWVGVLCHEKAQVEGVWRGLVDGHDELGLSFHFSDRNRK</sequence>